<dbReference type="SUPFAM" id="SSF53850">
    <property type="entry name" value="Periplasmic binding protein-like II"/>
    <property type="match status" value="1"/>
</dbReference>
<evidence type="ECO:0000259" key="10">
    <source>
        <dbReference type="Pfam" id="PF03900"/>
    </source>
</evidence>
<dbReference type="OrthoDB" id="9810298at2"/>
<dbReference type="InterPro" id="IPR000860">
    <property type="entry name" value="HemC"/>
</dbReference>
<dbReference type="Gene3D" id="3.30.160.40">
    <property type="entry name" value="Porphobilinogen deaminase, C-terminal domain"/>
    <property type="match status" value="1"/>
</dbReference>
<comment type="pathway">
    <text evidence="2">Porphyrin-containing compound metabolism; protoporphyrin-IX biosynthesis; coproporphyrinogen-III from 5-aminolevulinate: step 2/4.</text>
</comment>
<gene>
    <name evidence="8" type="primary">hemC</name>
    <name evidence="11" type="ORF">SAMN02745728_01429</name>
</gene>
<dbReference type="GO" id="GO:0005737">
    <property type="term" value="C:cytoplasm"/>
    <property type="evidence" value="ECO:0007669"/>
    <property type="project" value="UniProtKB-UniRule"/>
</dbReference>
<dbReference type="InterPro" id="IPR036803">
    <property type="entry name" value="Porphobilinogen_deaminase_C_sf"/>
</dbReference>
<comment type="catalytic activity">
    <reaction evidence="7 8">
        <text>4 porphobilinogen + H2O = hydroxymethylbilane + 4 NH4(+)</text>
        <dbReference type="Rhea" id="RHEA:13185"/>
        <dbReference type="ChEBI" id="CHEBI:15377"/>
        <dbReference type="ChEBI" id="CHEBI:28938"/>
        <dbReference type="ChEBI" id="CHEBI:57845"/>
        <dbReference type="ChEBI" id="CHEBI:58126"/>
        <dbReference type="EC" id="2.5.1.61"/>
    </reaction>
</comment>
<accession>A0A1M7T142</accession>
<sequence>MQKLTIATRGSKLALWQANHIKSCLENKYAGLLVELLVLKTQGDIIQDVPLAKIGGKGLFVKEIEEALLDGRADIAVHSMKDVPMELPEGLILGLIPKREEPSDVLLSVNYDSLNALPQKAKVGTSSLRRQAQLLALRPDLEIISLRGNVDTRLRKLIEGQFDAIVMASAGLNRLGLAAPKSFKLVPPDFLPAAGQGALGIEYAESRKDIAELLSFLEDRPTRICVEAERGFLAGLEGGCQVPIAAFAKMTNQDEFILEGLVADIYGKTFVRNSLKGDASGNASGDASGNASGARQTGFKLAQMLKDAGADKILAELYCK</sequence>
<comment type="similarity">
    <text evidence="3 8">Belongs to the HMBS family.</text>
</comment>
<dbReference type="Proteomes" id="UP000186469">
    <property type="component" value="Unassembled WGS sequence"/>
</dbReference>
<comment type="function">
    <text evidence="1 8">Tetrapolymerization of the monopyrrole PBG into the hydroxymethylbilane pre-uroporphyrinogen in several discrete steps.</text>
</comment>
<dbReference type="InterPro" id="IPR022419">
    <property type="entry name" value="Porphobilin_deaminase_cofac_BS"/>
</dbReference>
<dbReference type="FunFam" id="3.40.190.10:FF:000005">
    <property type="entry name" value="Porphobilinogen deaminase"/>
    <property type="match status" value="1"/>
</dbReference>
<dbReference type="PIRSF" id="PIRSF001438">
    <property type="entry name" value="4pyrrol_synth_OHMeBilane_synth"/>
    <property type="match status" value="1"/>
</dbReference>
<evidence type="ECO:0000256" key="1">
    <source>
        <dbReference type="ARBA" id="ARBA00002869"/>
    </source>
</evidence>
<dbReference type="STRING" id="1121455.SAMN02745728_01429"/>
<protein>
    <recommendedName>
        <fullName evidence="8">Porphobilinogen deaminase</fullName>
        <shortName evidence="8">PBG</shortName>
        <ecNumber evidence="8">2.5.1.61</ecNumber>
    </recommendedName>
    <alternativeName>
        <fullName evidence="8">Hydroxymethylbilane synthase</fullName>
        <shortName evidence="8">HMBS</shortName>
    </alternativeName>
    <alternativeName>
        <fullName evidence="8">Pre-uroporphyrinogen synthase</fullName>
    </alternativeName>
</protein>
<evidence type="ECO:0000256" key="7">
    <source>
        <dbReference type="ARBA" id="ARBA00048169"/>
    </source>
</evidence>
<dbReference type="Pfam" id="PF01379">
    <property type="entry name" value="Porphobil_deam"/>
    <property type="match status" value="1"/>
</dbReference>
<keyword evidence="12" id="KW-1185">Reference proteome</keyword>
<comment type="subunit">
    <text evidence="4 8">Monomer.</text>
</comment>
<reference evidence="11 12" key="1">
    <citation type="submission" date="2016-12" db="EMBL/GenBank/DDBJ databases">
        <authorList>
            <person name="Song W.-J."/>
            <person name="Kurnit D.M."/>
        </authorList>
    </citation>
    <scope>NUCLEOTIDE SEQUENCE [LARGE SCALE GENOMIC DNA]</scope>
    <source>
        <strain evidence="11 12">DSM 11393</strain>
    </source>
</reference>
<feature type="modified residue" description="S-(dipyrrolylmethanemethyl)cysteine" evidence="8">
    <location>
        <position position="240"/>
    </location>
</feature>
<dbReference type="EMBL" id="FRDI01000006">
    <property type="protein sequence ID" value="SHN64483.1"/>
    <property type="molecule type" value="Genomic_DNA"/>
</dbReference>
<keyword evidence="6 8" id="KW-0627">Porphyrin biosynthesis</keyword>
<evidence type="ECO:0000256" key="3">
    <source>
        <dbReference type="ARBA" id="ARBA00005638"/>
    </source>
</evidence>
<organism evidence="11 12">
    <name type="scientific">Desulfovibrio litoralis DSM 11393</name>
    <dbReference type="NCBI Taxonomy" id="1121455"/>
    <lineage>
        <taxon>Bacteria</taxon>
        <taxon>Pseudomonadati</taxon>
        <taxon>Thermodesulfobacteriota</taxon>
        <taxon>Desulfovibrionia</taxon>
        <taxon>Desulfovibrionales</taxon>
        <taxon>Desulfovibrionaceae</taxon>
        <taxon>Desulfovibrio</taxon>
    </lineage>
</organism>
<dbReference type="PRINTS" id="PR00151">
    <property type="entry name" value="PORPHBDMNASE"/>
</dbReference>
<dbReference type="RefSeq" id="WP_072697120.1">
    <property type="nucleotide sequence ID" value="NZ_FRDI01000006.1"/>
</dbReference>
<dbReference type="GO" id="GO:0006782">
    <property type="term" value="P:protoporphyrinogen IX biosynthetic process"/>
    <property type="evidence" value="ECO:0007669"/>
    <property type="project" value="UniProtKB-UniRule"/>
</dbReference>
<dbReference type="InterPro" id="IPR022418">
    <property type="entry name" value="Porphobilinogen_deaminase_C"/>
</dbReference>
<dbReference type="AlphaFoldDB" id="A0A1M7T142"/>
<dbReference type="PANTHER" id="PTHR11557">
    <property type="entry name" value="PORPHOBILINOGEN DEAMINASE"/>
    <property type="match status" value="1"/>
</dbReference>
<evidence type="ECO:0000313" key="11">
    <source>
        <dbReference type="EMBL" id="SHN64483.1"/>
    </source>
</evidence>
<dbReference type="PROSITE" id="PS00533">
    <property type="entry name" value="PORPHOBILINOGEN_DEAM"/>
    <property type="match status" value="1"/>
</dbReference>
<evidence type="ECO:0000256" key="2">
    <source>
        <dbReference type="ARBA" id="ARBA00004735"/>
    </source>
</evidence>
<dbReference type="Pfam" id="PF03900">
    <property type="entry name" value="Porphobil_deamC"/>
    <property type="match status" value="1"/>
</dbReference>
<dbReference type="UniPathway" id="UPA00251">
    <property type="reaction ID" value="UER00319"/>
</dbReference>
<dbReference type="SUPFAM" id="SSF54782">
    <property type="entry name" value="Porphobilinogen deaminase (hydroxymethylbilane synthase), C-terminal domain"/>
    <property type="match status" value="1"/>
</dbReference>
<comment type="cofactor">
    <cofactor evidence="8">
        <name>dipyrromethane</name>
        <dbReference type="ChEBI" id="CHEBI:60342"/>
    </cofactor>
    <text evidence="8">Binds 1 dipyrromethane group covalently.</text>
</comment>
<keyword evidence="5 8" id="KW-0808">Transferase</keyword>
<evidence type="ECO:0000256" key="8">
    <source>
        <dbReference type="HAMAP-Rule" id="MF_00260"/>
    </source>
</evidence>
<evidence type="ECO:0000313" key="12">
    <source>
        <dbReference type="Proteomes" id="UP000186469"/>
    </source>
</evidence>
<comment type="miscellaneous">
    <text evidence="8">The porphobilinogen subunits are added to the dipyrromethane group.</text>
</comment>
<evidence type="ECO:0000256" key="4">
    <source>
        <dbReference type="ARBA" id="ARBA00011245"/>
    </source>
</evidence>
<dbReference type="FunFam" id="3.40.190.10:FF:000004">
    <property type="entry name" value="Porphobilinogen deaminase"/>
    <property type="match status" value="1"/>
</dbReference>
<dbReference type="GO" id="GO:0004418">
    <property type="term" value="F:hydroxymethylbilane synthase activity"/>
    <property type="evidence" value="ECO:0007669"/>
    <property type="project" value="UniProtKB-UniRule"/>
</dbReference>
<evidence type="ECO:0000256" key="5">
    <source>
        <dbReference type="ARBA" id="ARBA00022679"/>
    </source>
</evidence>
<dbReference type="CDD" id="cd13646">
    <property type="entry name" value="PBP2_EcHMBS_like"/>
    <property type="match status" value="1"/>
</dbReference>
<dbReference type="EC" id="2.5.1.61" evidence="8"/>
<evidence type="ECO:0000259" key="9">
    <source>
        <dbReference type="Pfam" id="PF01379"/>
    </source>
</evidence>
<proteinExistence type="inferred from homology"/>
<dbReference type="InterPro" id="IPR022417">
    <property type="entry name" value="Porphobilin_deaminase_N"/>
</dbReference>
<evidence type="ECO:0000256" key="6">
    <source>
        <dbReference type="ARBA" id="ARBA00023244"/>
    </source>
</evidence>
<dbReference type="HAMAP" id="MF_00260">
    <property type="entry name" value="Porphobil_deam"/>
    <property type="match status" value="1"/>
</dbReference>
<name>A0A1M7T142_9BACT</name>
<dbReference type="Gene3D" id="3.40.190.10">
    <property type="entry name" value="Periplasmic binding protein-like II"/>
    <property type="match status" value="2"/>
</dbReference>
<dbReference type="NCBIfam" id="TIGR00212">
    <property type="entry name" value="hemC"/>
    <property type="match status" value="1"/>
</dbReference>
<feature type="domain" description="Porphobilinogen deaminase N-terminal" evidence="9">
    <location>
        <begin position="4"/>
        <end position="211"/>
    </location>
</feature>
<feature type="domain" description="Porphobilinogen deaminase C-terminal" evidence="10">
    <location>
        <begin position="224"/>
        <end position="306"/>
    </location>
</feature>
<dbReference type="PANTHER" id="PTHR11557:SF0">
    <property type="entry name" value="PORPHOBILINOGEN DEAMINASE"/>
    <property type="match status" value="1"/>
</dbReference>